<organism evidence="2 3">
    <name type="scientific">Haemaphysalis longicornis</name>
    <name type="common">Bush tick</name>
    <dbReference type="NCBI Taxonomy" id="44386"/>
    <lineage>
        <taxon>Eukaryota</taxon>
        <taxon>Metazoa</taxon>
        <taxon>Ecdysozoa</taxon>
        <taxon>Arthropoda</taxon>
        <taxon>Chelicerata</taxon>
        <taxon>Arachnida</taxon>
        <taxon>Acari</taxon>
        <taxon>Parasitiformes</taxon>
        <taxon>Ixodida</taxon>
        <taxon>Ixodoidea</taxon>
        <taxon>Ixodidae</taxon>
        <taxon>Haemaphysalinae</taxon>
        <taxon>Haemaphysalis</taxon>
    </lineage>
</organism>
<dbReference type="InterPro" id="IPR036291">
    <property type="entry name" value="NAD(P)-bd_dom_sf"/>
</dbReference>
<dbReference type="GO" id="GO:0003677">
    <property type="term" value="F:DNA binding"/>
    <property type="evidence" value="ECO:0007669"/>
    <property type="project" value="TreeGrafter"/>
</dbReference>
<dbReference type="SUPFAM" id="SSF51735">
    <property type="entry name" value="NAD(P)-binding Rossmann-fold domains"/>
    <property type="match status" value="1"/>
</dbReference>
<dbReference type="SUPFAM" id="SSF55486">
    <property type="entry name" value="Metalloproteases ('zincins'), catalytic domain"/>
    <property type="match status" value="1"/>
</dbReference>
<dbReference type="EMBL" id="JABSTR010000008">
    <property type="protein sequence ID" value="KAH9376726.1"/>
    <property type="molecule type" value="Genomic_DNA"/>
</dbReference>
<proteinExistence type="predicted"/>
<dbReference type="GO" id="GO:0140673">
    <property type="term" value="P:transcription elongation-coupled chromatin remodeling"/>
    <property type="evidence" value="ECO:0007669"/>
    <property type="project" value="TreeGrafter"/>
</dbReference>
<gene>
    <name evidence="2" type="ORF">HPB48_010978</name>
</gene>
<dbReference type="AlphaFoldDB" id="A0A9J6GE80"/>
<evidence type="ECO:0000259" key="1">
    <source>
        <dbReference type="Pfam" id="PF03446"/>
    </source>
</evidence>
<dbReference type="VEuPathDB" id="VectorBase:HLOH_050747"/>
<comment type="caution">
    <text evidence="2">The sequence shown here is derived from an EMBL/GenBank/DDBJ whole genome shotgun (WGS) entry which is preliminary data.</text>
</comment>
<evidence type="ECO:0000313" key="3">
    <source>
        <dbReference type="Proteomes" id="UP000821853"/>
    </source>
</evidence>
<dbReference type="InterPro" id="IPR051265">
    <property type="entry name" value="HIBADH-related_NP60_sf"/>
</dbReference>
<dbReference type="Proteomes" id="UP000821853">
    <property type="component" value="Unassembled WGS sequence"/>
</dbReference>
<dbReference type="PANTHER" id="PTHR43580">
    <property type="entry name" value="OXIDOREDUCTASE GLYR1-RELATED"/>
    <property type="match status" value="1"/>
</dbReference>
<dbReference type="GO" id="GO:0031491">
    <property type="term" value="F:nucleosome binding"/>
    <property type="evidence" value="ECO:0007669"/>
    <property type="project" value="TreeGrafter"/>
</dbReference>
<dbReference type="Gene3D" id="3.40.50.720">
    <property type="entry name" value="NAD(P)-binding Rossmann-like Domain"/>
    <property type="match status" value="1"/>
</dbReference>
<protein>
    <recommendedName>
        <fullName evidence="1">6-phosphogluconate dehydrogenase NADP-binding domain-containing protein</fullName>
    </recommendedName>
</protein>
<dbReference type="InterPro" id="IPR006115">
    <property type="entry name" value="6PGDH_NADP-bd"/>
</dbReference>
<name>A0A9J6GE80_HAELO</name>
<dbReference type="OrthoDB" id="6493824at2759"/>
<sequence length="333" mass="37014">MDNITLENTKEAAFAQLLRSSINESVAPCDSFGRFVCDGWRTEHHYSVREQFYRNALESMARLTRAVEIPRAGQSAVQQVAAFYRSCDKLYETGRDDTPLVREALAEAGVLWPSRPANPVVVHTLAALALRLGWASILDIELETTGRSDPRVVVFGKDVVLCTINYNKGFVGMTSINQETSQDIAEAILHKGGRYLEAPAYGPKKSAKEGNVIVLATRDRPLLDCTHCFRAIGKHTSHLGEEGAASKMDLIQSTCWPAWWQPYTSVPVQISVCRCRRVSDLCSPVISQKARAVPLKHLQKNLKLSIRKDDEMDQLVSLVSCKQAVQACQEARL</sequence>
<keyword evidence="3" id="KW-1185">Reference proteome</keyword>
<evidence type="ECO:0000313" key="2">
    <source>
        <dbReference type="EMBL" id="KAH9376726.1"/>
    </source>
</evidence>
<dbReference type="Pfam" id="PF03446">
    <property type="entry name" value="NAD_binding_2"/>
    <property type="match status" value="1"/>
</dbReference>
<feature type="domain" description="6-phosphogluconate dehydrogenase NADP-binding" evidence="1">
    <location>
        <begin position="151"/>
        <end position="240"/>
    </location>
</feature>
<dbReference type="PANTHER" id="PTHR43580:SF2">
    <property type="entry name" value="CYTOKINE-LIKE NUCLEAR FACTOR N-PAC"/>
    <property type="match status" value="1"/>
</dbReference>
<accession>A0A9J6GE80</accession>
<reference evidence="2 3" key="1">
    <citation type="journal article" date="2020" name="Cell">
        <title>Large-Scale Comparative Analyses of Tick Genomes Elucidate Their Genetic Diversity and Vector Capacities.</title>
        <authorList>
            <consortium name="Tick Genome and Microbiome Consortium (TIGMIC)"/>
            <person name="Jia N."/>
            <person name="Wang J."/>
            <person name="Shi W."/>
            <person name="Du L."/>
            <person name="Sun Y."/>
            <person name="Zhan W."/>
            <person name="Jiang J.F."/>
            <person name="Wang Q."/>
            <person name="Zhang B."/>
            <person name="Ji P."/>
            <person name="Bell-Sakyi L."/>
            <person name="Cui X.M."/>
            <person name="Yuan T.T."/>
            <person name="Jiang B.G."/>
            <person name="Yang W.F."/>
            <person name="Lam T.T."/>
            <person name="Chang Q.C."/>
            <person name="Ding S.J."/>
            <person name="Wang X.J."/>
            <person name="Zhu J.G."/>
            <person name="Ruan X.D."/>
            <person name="Zhao L."/>
            <person name="Wei J.T."/>
            <person name="Ye R.Z."/>
            <person name="Que T.C."/>
            <person name="Du C.H."/>
            <person name="Zhou Y.H."/>
            <person name="Cheng J.X."/>
            <person name="Dai P.F."/>
            <person name="Guo W.B."/>
            <person name="Han X.H."/>
            <person name="Huang E.J."/>
            <person name="Li L.F."/>
            <person name="Wei W."/>
            <person name="Gao Y.C."/>
            <person name="Liu J.Z."/>
            <person name="Shao H.Z."/>
            <person name="Wang X."/>
            <person name="Wang C.C."/>
            <person name="Yang T.C."/>
            <person name="Huo Q.B."/>
            <person name="Li W."/>
            <person name="Chen H.Y."/>
            <person name="Chen S.E."/>
            <person name="Zhou L.G."/>
            <person name="Ni X.B."/>
            <person name="Tian J.H."/>
            <person name="Sheng Y."/>
            <person name="Liu T."/>
            <person name="Pan Y.S."/>
            <person name="Xia L.Y."/>
            <person name="Li J."/>
            <person name="Zhao F."/>
            <person name="Cao W.C."/>
        </authorList>
    </citation>
    <scope>NUCLEOTIDE SEQUENCE [LARGE SCALE GENOMIC DNA]</scope>
    <source>
        <strain evidence="2">HaeL-2018</strain>
    </source>
</reference>
<dbReference type="GO" id="GO:0000785">
    <property type="term" value="C:chromatin"/>
    <property type="evidence" value="ECO:0007669"/>
    <property type="project" value="TreeGrafter"/>
</dbReference>
<dbReference type="GO" id="GO:0050661">
    <property type="term" value="F:NADP binding"/>
    <property type="evidence" value="ECO:0007669"/>
    <property type="project" value="InterPro"/>
</dbReference>